<evidence type="ECO:0000313" key="6">
    <source>
        <dbReference type="EMBL" id="QOR45406.1"/>
    </source>
</evidence>
<dbReference type="GO" id="GO:0009396">
    <property type="term" value="P:folic acid-containing compound biosynthetic process"/>
    <property type="evidence" value="ECO:0007669"/>
    <property type="project" value="TreeGrafter"/>
</dbReference>
<dbReference type="EMBL" id="CP063213">
    <property type="protein sequence ID" value="QOR45406.1"/>
    <property type="molecule type" value="Genomic_DNA"/>
</dbReference>
<evidence type="ECO:0000256" key="3">
    <source>
        <dbReference type="ARBA" id="ARBA00022840"/>
    </source>
</evidence>
<dbReference type="GO" id="GO:0030272">
    <property type="term" value="F:5-formyltetrahydrofolate cyclo-ligase activity"/>
    <property type="evidence" value="ECO:0007669"/>
    <property type="project" value="UniProtKB-EC"/>
</dbReference>
<dbReference type="InterPro" id="IPR024185">
    <property type="entry name" value="FTHF_cligase-like_sf"/>
</dbReference>
<organism evidence="6 7">
    <name type="scientific">Trueperella pecoris</name>
    <dbReference type="NCBI Taxonomy" id="2733571"/>
    <lineage>
        <taxon>Bacteria</taxon>
        <taxon>Bacillati</taxon>
        <taxon>Actinomycetota</taxon>
        <taxon>Actinomycetes</taxon>
        <taxon>Actinomycetales</taxon>
        <taxon>Actinomycetaceae</taxon>
        <taxon>Trueperella</taxon>
    </lineage>
</organism>
<comment type="catalytic activity">
    <reaction evidence="5">
        <text>(6S)-5-formyl-5,6,7,8-tetrahydrofolate + ATP = (6R)-5,10-methenyltetrahydrofolate + ADP + phosphate</text>
        <dbReference type="Rhea" id="RHEA:10488"/>
        <dbReference type="ChEBI" id="CHEBI:30616"/>
        <dbReference type="ChEBI" id="CHEBI:43474"/>
        <dbReference type="ChEBI" id="CHEBI:57455"/>
        <dbReference type="ChEBI" id="CHEBI:57457"/>
        <dbReference type="ChEBI" id="CHEBI:456216"/>
        <dbReference type="EC" id="6.3.3.2"/>
    </reaction>
</comment>
<evidence type="ECO:0000256" key="5">
    <source>
        <dbReference type="RuleBase" id="RU361279"/>
    </source>
</evidence>
<reference evidence="6 7" key="1">
    <citation type="submission" date="2020-10" db="EMBL/GenBank/DDBJ databases">
        <title>Trueperella pecoris sp. nov. isolated from bovine and porcine specimens.</title>
        <authorList>
            <person name="Schoenecker L."/>
            <person name="Schnydrig P."/>
            <person name="Brodard I."/>
            <person name="Thomann A."/>
            <person name="Hemphill A."/>
            <person name="Rodriguez-Campos S."/>
            <person name="Perreten V."/>
            <person name="Jores J."/>
            <person name="Kittl S."/>
        </authorList>
    </citation>
    <scope>NUCLEOTIDE SEQUENCE [LARGE SCALE GENOMIC DNA]</scope>
    <source>
        <strain evidence="6 7">15A0121</strain>
    </source>
</reference>
<dbReference type="Proteomes" id="UP000595053">
    <property type="component" value="Chromosome"/>
</dbReference>
<dbReference type="AlphaFoldDB" id="A0A7M1QU67"/>
<name>A0A7M1QU67_9ACTO</name>
<evidence type="ECO:0000256" key="2">
    <source>
        <dbReference type="ARBA" id="ARBA00022741"/>
    </source>
</evidence>
<dbReference type="PANTHER" id="PTHR23407:SF1">
    <property type="entry name" value="5-FORMYLTETRAHYDROFOLATE CYCLO-LIGASE"/>
    <property type="match status" value="1"/>
</dbReference>
<protein>
    <recommendedName>
        <fullName evidence="5">5-formyltetrahydrofolate cyclo-ligase</fullName>
        <ecNumber evidence="5">6.3.3.2</ecNumber>
    </recommendedName>
</protein>
<dbReference type="GO" id="GO:0035999">
    <property type="term" value="P:tetrahydrofolate interconversion"/>
    <property type="evidence" value="ECO:0007669"/>
    <property type="project" value="TreeGrafter"/>
</dbReference>
<accession>A0A7M1QU67</accession>
<evidence type="ECO:0000313" key="7">
    <source>
        <dbReference type="Proteomes" id="UP000595053"/>
    </source>
</evidence>
<feature type="binding site" evidence="4">
    <location>
        <begin position="148"/>
        <end position="156"/>
    </location>
    <ligand>
        <name>ATP</name>
        <dbReference type="ChEBI" id="CHEBI:30616"/>
    </ligand>
</feature>
<comment type="similarity">
    <text evidence="1 5">Belongs to the 5-formyltetrahydrofolate cyclo-ligase family.</text>
</comment>
<feature type="binding site" evidence="4">
    <location>
        <position position="64"/>
    </location>
    <ligand>
        <name>substrate</name>
    </ligand>
</feature>
<keyword evidence="7" id="KW-1185">Reference proteome</keyword>
<dbReference type="NCBIfam" id="TIGR02727">
    <property type="entry name" value="MTHFS_bact"/>
    <property type="match status" value="1"/>
</dbReference>
<dbReference type="Gene3D" id="3.40.50.10420">
    <property type="entry name" value="NagB/RpiA/CoA transferase-like"/>
    <property type="match status" value="1"/>
</dbReference>
<evidence type="ECO:0000256" key="4">
    <source>
        <dbReference type="PIRSR" id="PIRSR006806-1"/>
    </source>
</evidence>
<keyword evidence="5" id="KW-0460">Magnesium</keyword>
<dbReference type="InterPro" id="IPR002698">
    <property type="entry name" value="FTHF_cligase"/>
</dbReference>
<dbReference type="PIRSF" id="PIRSF006806">
    <property type="entry name" value="FTHF_cligase"/>
    <property type="match status" value="1"/>
</dbReference>
<keyword evidence="5" id="KW-0479">Metal-binding</keyword>
<dbReference type="EC" id="6.3.3.2" evidence="5"/>
<comment type="cofactor">
    <cofactor evidence="5">
        <name>Mg(2+)</name>
        <dbReference type="ChEBI" id="CHEBI:18420"/>
    </cofactor>
</comment>
<feature type="binding site" evidence="4">
    <location>
        <position position="69"/>
    </location>
    <ligand>
        <name>substrate</name>
    </ligand>
</feature>
<dbReference type="Pfam" id="PF01812">
    <property type="entry name" value="5-FTHF_cyc-lig"/>
    <property type="match status" value="1"/>
</dbReference>
<gene>
    <name evidence="6" type="ORF">INS88_09125</name>
</gene>
<evidence type="ECO:0000256" key="1">
    <source>
        <dbReference type="ARBA" id="ARBA00010638"/>
    </source>
</evidence>
<keyword evidence="2 4" id="KW-0547">Nucleotide-binding</keyword>
<sequence length="208" mass="22570">MSISPLSIPDTSAVDVEEAKQILRAAVREHRKQRTKRMIADVESHWVETAMGFVGSRELVACYVSVNQEPPTQALLGALHEAGKRILLPKLGPGLSRAWGFFEPGTSLVQMAPGRPPEPEGQAFDNDILDEVEAMIIPALAVSHQGARLGQGGGWYDRALKRVSANALVGAMIYPEEFISEAIPQDNMDVSIPYVIQPAEVVATFAAR</sequence>
<keyword evidence="6" id="KW-0436">Ligase</keyword>
<dbReference type="PANTHER" id="PTHR23407">
    <property type="entry name" value="ATPASE INHIBITOR/5-FORMYLTETRAHYDROFOLATE CYCLO-LIGASE"/>
    <property type="match status" value="1"/>
</dbReference>
<dbReference type="GO" id="GO:0046872">
    <property type="term" value="F:metal ion binding"/>
    <property type="evidence" value="ECO:0007669"/>
    <property type="project" value="UniProtKB-KW"/>
</dbReference>
<feature type="binding site" evidence="4">
    <location>
        <begin position="20"/>
        <end position="24"/>
    </location>
    <ligand>
        <name>ATP</name>
        <dbReference type="ChEBI" id="CHEBI:30616"/>
    </ligand>
</feature>
<dbReference type="RefSeq" id="WP_197550994.1">
    <property type="nucleotide sequence ID" value="NZ_CP063213.1"/>
</dbReference>
<keyword evidence="3 4" id="KW-0067">ATP-binding</keyword>
<dbReference type="GO" id="GO:0005524">
    <property type="term" value="F:ATP binding"/>
    <property type="evidence" value="ECO:0007669"/>
    <property type="project" value="UniProtKB-KW"/>
</dbReference>
<proteinExistence type="inferred from homology"/>
<dbReference type="InterPro" id="IPR037171">
    <property type="entry name" value="NagB/RpiA_transferase-like"/>
</dbReference>
<dbReference type="SUPFAM" id="SSF100950">
    <property type="entry name" value="NagB/RpiA/CoA transferase-like"/>
    <property type="match status" value="1"/>
</dbReference>